<dbReference type="FunFam" id="3.40.50.12780:FF:000012">
    <property type="entry name" value="Non-ribosomal peptide synthetase"/>
    <property type="match status" value="1"/>
</dbReference>
<dbReference type="GO" id="GO:0044550">
    <property type="term" value="P:secondary metabolite biosynthetic process"/>
    <property type="evidence" value="ECO:0007669"/>
    <property type="project" value="TreeGrafter"/>
</dbReference>
<dbReference type="Gene3D" id="3.30.300.30">
    <property type="match status" value="1"/>
</dbReference>
<dbReference type="NCBIfam" id="TIGR01733">
    <property type="entry name" value="AA-adenyl-dom"/>
    <property type="match status" value="1"/>
</dbReference>
<dbReference type="GO" id="GO:0031177">
    <property type="term" value="F:phosphopantetheine binding"/>
    <property type="evidence" value="ECO:0007669"/>
    <property type="project" value="TreeGrafter"/>
</dbReference>
<dbReference type="STRING" id="1792290.MSP8886_03190"/>
<dbReference type="InterPro" id="IPR000873">
    <property type="entry name" value="AMP-dep_synth/lig_dom"/>
</dbReference>
<dbReference type="AlphaFoldDB" id="A0A1A8TP97"/>
<dbReference type="Gene3D" id="3.40.50.980">
    <property type="match status" value="2"/>
</dbReference>
<dbReference type="EMBL" id="FLOB01000008">
    <property type="protein sequence ID" value="SBS34861.1"/>
    <property type="molecule type" value="Genomic_DNA"/>
</dbReference>
<dbReference type="GO" id="GO:0043041">
    <property type="term" value="P:amino acid activation for nonribosomal peptide biosynthetic process"/>
    <property type="evidence" value="ECO:0007669"/>
    <property type="project" value="TreeGrafter"/>
</dbReference>
<dbReference type="CDD" id="cd05930">
    <property type="entry name" value="A_NRPS"/>
    <property type="match status" value="1"/>
</dbReference>
<protein>
    <submittedName>
        <fullName evidence="3">Tyrocidine synthase 3</fullName>
    </submittedName>
</protein>
<reference evidence="3 4" key="1">
    <citation type="submission" date="2016-06" db="EMBL/GenBank/DDBJ databases">
        <authorList>
            <person name="Kjaerup R.B."/>
            <person name="Dalgaard T.S."/>
            <person name="Juul-Madsen H.R."/>
        </authorList>
    </citation>
    <scope>NUCLEOTIDE SEQUENCE [LARGE SCALE GENOMIC DNA]</scope>
    <source>
        <strain evidence="3 4">CECT 8886</strain>
    </source>
</reference>
<proteinExistence type="predicted"/>
<dbReference type="InterPro" id="IPR020845">
    <property type="entry name" value="AMP-binding_CS"/>
</dbReference>
<gene>
    <name evidence="3" type="primary">tycC_1</name>
    <name evidence="3" type="ORF">MSP8886_03190</name>
</gene>
<keyword evidence="4" id="KW-1185">Reference proteome</keyword>
<dbReference type="PROSITE" id="PS00455">
    <property type="entry name" value="AMP_BINDING"/>
    <property type="match status" value="1"/>
</dbReference>
<dbReference type="RefSeq" id="WP_067018179.1">
    <property type="nucleotide sequence ID" value="NZ_FLOB01000008.1"/>
</dbReference>
<evidence type="ECO:0000313" key="4">
    <source>
        <dbReference type="Proteomes" id="UP000092544"/>
    </source>
</evidence>
<feature type="domain" description="AMP-binding enzyme C-terminal" evidence="2">
    <location>
        <begin position="413"/>
        <end position="488"/>
    </location>
</feature>
<dbReference type="Pfam" id="PF00501">
    <property type="entry name" value="AMP-binding"/>
    <property type="match status" value="1"/>
</dbReference>
<evidence type="ECO:0000259" key="1">
    <source>
        <dbReference type="Pfam" id="PF00501"/>
    </source>
</evidence>
<dbReference type="Gene3D" id="2.30.38.10">
    <property type="entry name" value="Luciferase, Domain 3"/>
    <property type="match status" value="1"/>
</dbReference>
<evidence type="ECO:0000313" key="3">
    <source>
        <dbReference type="EMBL" id="SBS34861.1"/>
    </source>
</evidence>
<name>A0A1A8TP97_9GAMM</name>
<dbReference type="Proteomes" id="UP000092544">
    <property type="component" value="Unassembled WGS sequence"/>
</dbReference>
<dbReference type="PANTHER" id="PTHR45527:SF1">
    <property type="entry name" value="FATTY ACID SYNTHASE"/>
    <property type="match status" value="1"/>
</dbReference>
<sequence>MLKLIHHYFVEQKNNTPDAIALRSDSGSMTYRQLDQRANIISQILINGGIQSGDVIGVYMNRGENLVAVLLGILKAGACYLPLDPYYPEERLAYMVNRANTTLVVSDNFEEMDWLNSDCLRLDVNQVDFTLPVAPTLSYLDEDAMCYVIFTSGSSGNPKGVMLSHRTVVNYLLWMKSEFELSENSRILNLSTISFDVSVWEIFLPLISGGSCVLIAEETKYDPVLLVESVRRHQVTMAQFVPTSLRTLVDSNILQQCSSLEHIFSGGEALSQRLVDELAAQFSGKIHNLYGPTEATIFSCHWRCLPNLNETMVPIGKPVPYAQIYLLDDNLQEVAIGECGELYLAGDTLAKGYIGQQELTEERFLPNPFAQDPRQKMYRTGDLVSMREDGVLLFHGRADYQVKLRGHRIELTEIEAQLQALPNISLAAVIVDDTNKTSPYLKAFYTPTNKDIDDLQTIKEALAKVLPYYMQPSRYYSFDSLPTLPNGKINKNALSLI</sequence>
<dbReference type="GO" id="GO:0005737">
    <property type="term" value="C:cytoplasm"/>
    <property type="evidence" value="ECO:0007669"/>
    <property type="project" value="TreeGrafter"/>
</dbReference>
<accession>A0A1A8TP97</accession>
<dbReference type="OrthoDB" id="9757559at2"/>
<dbReference type="InterPro" id="IPR025110">
    <property type="entry name" value="AMP-bd_C"/>
</dbReference>
<dbReference type="InterPro" id="IPR045851">
    <property type="entry name" value="AMP-bd_C_sf"/>
</dbReference>
<dbReference type="SUPFAM" id="SSF56801">
    <property type="entry name" value="Acetyl-CoA synthetase-like"/>
    <property type="match status" value="1"/>
</dbReference>
<feature type="domain" description="AMP-dependent synthetase/ligase" evidence="1">
    <location>
        <begin position="11"/>
        <end position="353"/>
    </location>
</feature>
<dbReference type="Pfam" id="PF13193">
    <property type="entry name" value="AMP-binding_C"/>
    <property type="match status" value="1"/>
</dbReference>
<dbReference type="PANTHER" id="PTHR45527">
    <property type="entry name" value="NONRIBOSOMAL PEPTIDE SYNTHETASE"/>
    <property type="match status" value="1"/>
</dbReference>
<organism evidence="3 4">
    <name type="scientific">Marinomonas spartinae</name>
    <dbReference type="NCBI Taxonomy" id="1792290"/>
    <lineage>
        <taxon>Bacteria</taxon>
        <taxon>Pseudomonadati</taxon>
        <taxon>Pseudomonadota</taxon>
        <taxon>Gammaproteobacteria</taxon>
        <taxon>Oceanospirillales</taxon>
        <taxon>Oceanospirillaceae</taxon>
        <taxon>Marinomonas</taxon>
    </lineage>
</organism>
<dbReference type="InterPro" id="IPR010071">
    <property type="entry name" value="AA_adenyl_dom"/>
</dbReference>
<evidence type="ECO:0000259" key="2">
    <source>
        <dbReference type="Pfam" id="PF13193"/>
    </source>
</evidence>